<dbReference type="Pfam" id="PF00480">
    <property type="entry name" value="ROK"/>
    <property type="match status" value="1"/>
</dbReference>
<dbReference type="SUPFAM" id="SSF46785">
    <property type="entry name" value="Winged helix' DNA-binding domain"/>
    <property type="match status" value="1"/>
</dbReference>
<organism evidence="3 4">
    <name type="scientific">Subtercola frigoramans</name>
    <dbReference type="NCBI Taxonomy" id="120298"/>
    <lineage>
        <taxon>Bacteria</taxon>
        <taxon>Bacillati</taxon>
        <taxon>Actinomycetota</taxon>
        <taxon>Actinomycetes</taxon>
        <taxon>Micrococcales</taxon>
        <taxon>Microbacteriaceae</taxon>
        <taxon>Subtercola</taxon>
    </lineage>
</organism>
<dbReference type="InterPro" id="IPR036390">
    <property type="entry name" value="WH_DNA-bd_sf"/>
</dbReference>
<dbReference type="GO" id="GO:0016301">
    <property type="term" value="F:kinase activity"/>
    <property type="evidence" value="ECO:0007669"/>
    <property type="project" value="UniProtKB-KW"/>
</dbReference>
<comment type="similarity">
    <text evidence="1">Belongs to the ROK (NagC/XylR) family.</text>
</comment>
<proteinExistence type="inferred from homology"/>
<dbReference type="RefSeq" id="WP_205110538.1">
    <property type="nucleotide sequence ID" value="NZ_BAAAHT010000014.1"/>
</dbReference>
<dbReference type="InterPro" id="IPR043129">
    <property type="entry name" value="ATPase_NBD"/>
</dbReference>
<dbReference type="InterPro" id="IPR000600">
    <property type="entry name" value="ROK"/>
</dbReference>
<dbReference type="InterPro" id="IPR036388">
    <property type="entry name" value="WH-like_DNA-bd_sf"/>
</dbReference>
<feature type="region of interest" description="Disordered" evidence="2">
    <location>
        <begin position="1"/>
        <end position="20"/>
    </location>
</feature>
<evidence type="ECO:0000313" key="4">
    <source>
        <dbReference type="Proteomes" id="UP000776164"/>
    </source>
</evidence>
<dbReference type="PANTHER" id="PTHR18964">
    <property type="entry name" value="ROK (REPRESSOR, ORF, KINASE) FAMILY"/>
    <property type="match status" value="1"/>
</dbReference>
<keyword evidence="4" id="KW-1185">Reference proteome</keyword>
<evidence type="ECO:0000313" key="3">
    <source>
        <dbReference type="EMBL" id="MBM7473246.1"/>
    </source>
</evidence>
<gene>
    <name evidence="3" type="ORF">JOE66_002880</name>
</gene>
<comment type="caution">
    <text evidence="3">The sequence shown here is derived from an EMBL/GenBank/DDBJ whole genome shotgun (WGS) entry which is preliminary data.</text>
</comment>
<dbReference type="Gene3D" id="3.30.420.40">
    <property type="match status" value="2"/>
</dbReference>
<reference evidence="3 4" key="1">
    <citation type="submission" date="2021-01" db="EMBL/GenBank/DDBJ databases">
        <title>Sequencing the genomes of 1000 actinobacteria strains.</title>
        <authorList>
            <person name="Klenk H.-P."/>
        </authorList>
    </citation>
    <scope>NUCLEOTIDE SEQUENCE [LARGE SCALE GENOMIC DNA]</scope>
    <source>
        <strain evidence="3 4">DSM 13057</strain>
    </source>
</reference>
<protein>
    <submittedName>
        <fullName evidence="3">NBD/HSP70 family sugar kinase/biotin operon repressor</fullName>
    </submittedName>
</protein>
<dbReference type="PANTHER" id="PTHR18964:SF149">
    <property type="entry name" value="BIFUNCTIONAL UDP-N-ACETYLGLUCOSAMINE 2-EPIMERASE_N-ACETYLMANNOSAMINE KINASE"/>
    <property type="match status" value="1"/>
</dbReference>
<dbReference type="Gene3D" id="1.10.10.10">
    <property type="entry name" value="Winged helix-like DNA-binding domain superfamily/Winged helix DNA-binding domain"/>
    <property type="match status" value="1"/>
</dbReference>
<dbReference type="SUPFAM" id="SSF53067">
    <property type="entry name" value="Actin-like ATPase domain"/>
    <property type="match status" value="1"/>
</dbReference>
<dbReference type="Proteomes" id="UP000776164">
    <property type="component" value="Unassembled WGS sequence"/>
</dbReference>
<name>A0ABS2L816_9MICO</name>
<accession>A0ABS2L816</accession>
<evidence type="ECO:0000256" key="2">
    <source>
        <dbReference type="SAM" id="MobiDB-lite"/>
    </source>
</evidence>
<dbReference type="EMBL" id="JAFBBU010000001">
    <property type="protein sequence ID" value="MBM7473246.1"/>
    <property type="molecule type" value="Genomic_DNA"/>
</dbReference>
<evidence type="ECO:0000256" key="1">
    <source>
        <dbReference type="ARBA" id="ARBA00006479"/>
    </source>
</evidence>
<keyword evidence="3" id="KW-0418">Kinase</keyword>
<keyword evidence="3" id="KW-0808">Transferase</keyword>
<sequence length="405" mass="41537">MSPGADHFARTSASSGTTEELRRSNLARILTLIHRGGALSRAELTRLTGLNRSTIGGLVAELRELGLAFETMPGSGEGNRAGRPSPVVHPSQSVVAIAVNPEVDAIHIGLVALGGRVLKRIRLETEAAPTSREVVEMTRAAIAGLVAGSEQELTIVGIGLAVPGLVRRSDGQVRIADHLDWIDEPLTEMMSAATGHRSVAANAAQLGMRAESLFGAGRGVDDLVYLIGGASGIGGGVVMGGHLLTGADGYAAEFGHTFVTSNGADCTCGSQGCLEAEVTQSELLDAVGLSTAQAELLAGLLEASDDPAVAALVARDVALVRVAVRNAVNLFNPRLIIVGGFLTALFPTGDGLAAEALTTPREELTVALAELGADQLLIGAGELVFSQLLLDPASSMGVELPLVAM</sequence>